<dbReference type="InterPro" id="IPR052035">
    <property type="entry name" value="ZnF_BED_domain_contain"/>
</dbReference>
<reference evidence="8 9" key="1">
    <citation type="journal article" date="2016" name="Nat. Commun.">
        <title>Extremotolerant tardigrade genome and improved radiotolerance of human cultured cells by tardigrade-unique protein.</title>
        <authorList>
            <person name="Hashimoto T."/>
            <person name="Horikawa D.D."/>
            <person name="Saito Y."/>
            <person name="Kuwahara H."/>
            <person name="Kozuka-Hata H."/>
            <person name="Shin-I T."/>
            <person name="Minakuchi Y."/>
            <person name="Ohishi K."/>
            <person name="Motoyama A."/>
            <person name="Aizu T."/>
            <person name="Enomoto A."/>
            <person name="Kondo K."/>
            <person name="Tanaka S."/>
            <person name="Hara Y."/>
            <person name="Koshikawa S."/>
            <person name="Sagara H."/>
            <person name="Miura T."/>
            <person name="Yokobori S."/>
            <person name="Miyagawa K."/>
            <person name="Suzuki Y."/>
            <person name="Kubo T."/>
            <person name="Oyama M."/>
            <person name="Kohara Y."/>
            <person name="Fujiyama A."/>
            <person name="Arakawa K."/>
            <person name="Katayama T."/>
            <person name="Toyoda A."/>
            <person name="Kunieda T."/>
        </authorList>
    </citation>
    <scope>NUCLEOTIDE SEQUENCE [LARGE SCALE GENOMIC DNA]</scope>
    <source>
        <strain evidence="8 9">YOKOZUNA-1</strain>
    </source>
</reference>
<sequence length="541" mass="61307">MKHDPRSPAFGRKAVNTEMDRVYKQLLTNMKFVLRRARKISLSADIWTKRGMTESKLGMTARVYDPHSKVMRGMTLACRTFPPPHTAARLFKFTMDILAEWDIAPSKISAIVTDNGSNMVTAFKAFVDSNGSDSHNESDEDEEGVTVTSDDTEEANVVEEVDEYMQFEEQCDREFDGRIKRHSCTIHRLQTAVRVFEKDETLKPIIRKARVIVKTFRLSTVATGELIKATNLTLIADVSTRWNSTLLFLKRLDLVQDSVKEIMARHLKIPGLTSGEWVIIRYIIKLLDKFNTVTDKLSADKEATIHRVHFYINGLVRRLECIRDALSKLDFSSFHLDNPFDQVILAMESELSRVLGYVINERDPKFDAVYIASTFLHKKLRLTLPHRVASLASRWLALKSSDWYEKNIPDILPEPADPNVTSKFNTDDDLDFFVAASLEVAPHNSPFDLEIQTYISLPASTEDNTDDNPELFWIQNAGKFPLLSRVALDILAIPAASSAPERVFSIGAAATRGKGNRLAGHNLERKILSLRNTEHLPDLDD</sequence>
<feature type="region of interest" description="Disordered" evidence="6">
    <location>
        <begin position="131"/>
        <end position="151"/>
    </location>
</feature>
<gene>
    <name evidence="8" type="primary">RvY_12426-1</name>
    <name evidence="8" type="synonym">RvY_12426.1</name>
    <name evidence="8" type="ORF">RvY_12426</name>
</gene>
<keyword evidence="4" id="KW-0862">Zinc</keyword>
<dbReference type="Proteomes" id="UP000186922">
    <property type="component" value="Unassembled WGS sequence"/>
</dbReference>
<accession>A0A1D1VPW8</accession>
<comment type="caution">
    <text evidence="8">The sequence shown here is derived from an EMBL/GenBank/DDBJ whole genome shotgun (WGS) entry which is preliminary data.</text>
</comment>
<keyword evidence="9" id="KW-1185">Reference proteome</keyword>
<dbReference type="GO" id="GO:0005634">
    <property type="term" value="C:nucleus"/>
    <property type="evidence" value="ECO:0007669"/>
    <property type="project" value="UniProtKB-SubCell"/>
</dbReference>
<evidence type="ECO:0000256" key="6">
    <source>
        <dbReference type="SAM" id="MobiDB-lite"/>
    </source>
</evidence>
<dbReference type="GO" id="GO:0008270">
    <property type="term" value="F:zinc ion binding"/>
    <property type="evidence" value="ECO:0007669"/>
    <property type="project" value="UniProtKB-KW"/>
</dbReference>
<evidence type="ECO:0000256" key="2">
    <source>
        <dbReference type="ARBA" id="ARBA00022723"/>
    </source>
</evidence>
<organism evidence="8 9">
    <name type="scientific">Ramazzottius varieornatus</name>
    <name type="common">Water bear</name>
    <name type="synonym">Tardigrade</name>
    <dbReference type="NCBI Taxonomy" id="947166"/>
    <lineage>
        <taxon>Eukaryota</taxon>
        <taxon>Metazoa</taxon>
        <taxon>Ecdysozoa</taxon>
        <taxon>Tardigrada</taxon>
        <taxon>Eutardigrada</taxon>
        <taxon>Parachela</taxon>
        <taxon>Hypsibioidea</taxon>
        <taxon>Ramazzottiidae</taxon>
        <taxon>Ramazzottius</taxon>
    </lineage>
</organism>
<evidence type="ECO:0000259" key="7">
    <source>
        <dbReference type="Pfam" id="PF05699"/>
    </source>
</evidence>
<dbReference type="Pfam" id="PF05699">
    <property type="entry name" value="Dimer_Tnp_hAT"/>
    <property type="match status" value="1"/>
</dbReference>
<comment type="subcellular location">
    <subcellularLocation>
        <location evidence="1">Nucleus</location>
    </subcellularLocation>
</comment>
<dbReference type="GO" id="GO:0046983">
    <property type="term" value="F:protein dimerization activity"/>
    <property type="evidence" value="ECO:0007669"/>
    <property type="project" value="InterPro"/>
</dbReference>
<keyword evidence="3" id="KW-0863">Zinc-finger</keyword>
<dbReference type="SUPFAM" id="SSF53098">
    <property type="entry name" value="Ribonuclease H-like"/>
    <property type="match status" value="1"/>
</dbReference>
<dbReference type="AlphaFoldDB" id="A0A1D1VPW8"/>
<evidence type="ECO:0000256" key="5">
    <source>
        <dbReference type="ARBA" id="ARBA00023242"/>
    </source>
</evidence>
<protein>
    <recommendedName>
        <fullName evidence="7">HAT C-terminal dimerisation domain-containing protein</fullName>
    </recommendedName>
</protein>
<evidence type="ECO:0000256" key="1">
    <source>
        <dbReference type="ARBA" id="ARBA00004123"/>
    </source>
</evidence>
<evidence type="ECO:0000313" key="9">
    <source>
        <dbReference type="Proteomes" id="UP000186922"/>
    </source>
</evidence>
<dbReference type="PANTHER" id="PTHR46481">
    <property type="entry name" value="ZINC FINGER BED DOMAIN-CONTAINING PROTEIN 4"/>
    <property type="match status" value="1"/>
</dbReference>
<keyword evidence="5" id="KW-0539">Nucleus</keyword>
<evidence type="ECO:0000256" key="3">
    <source>
        <dbReference type="ARBA" id="ARBA00022771"/>
    </source>
</evidence>
<dbReference type="InterPro" id="IPR008906">
    <property type="entry name" value="HATC_C_dom"/>
</dbReference>
<dbReference type="PANTHER" id="PTHR46481:SF10">
    <property type="entry name" value="ZINC FINGER BED DOMAIN-CONTAINING PROTEIN 39"/>
    <property type="match status" value="1"/>
</dbReference>
<dbReference type="OrthoDB" id="10057873at2759"/>
<keyword evidence="2" id="KW-0479">Metal-binding</keyword>
<dbReference type="EMBL" id="BDGG01000007">
    <property type="protein sequence ID" value="GAV01768.1"/>
    <property type="molecule type" value="Genomic_DNA"/>
</dbReference>
<proteinExistence type="predicted"/>
<feature type="domain" description="HAT C-terminal dimerisation" evidence="7">
    <location>
        <begin position="451"/>
        <end position="524"/>
    </location>
</feature>
<feature type="compositionally biased region" description="Acidic residues" evidence="6">
    <location>
        <begin position="138"/>
        <end position="151"/>
    </location>
</feature>
<evidence type="ECO:0000256" key="4">
    <source>
        <dbReference type="ARBA" id="ARBA00022833"/>
    </source>
</evidence>
<dbReference type="InterPro" id="IPR012337">
    <property type="entry name" value="RNaseH-like_sf"/>
</dbReference>
<evidence type="ECO:0000313" key="8">
    <source>
        <dbReference type="EMBL" id="GAV01768.1"/>
    </source>
</evidence>
<name>A0A1D1VPW8_RAMVA</name>